<dbReference type="PANTHER" id="PTHR23073">
    <property type="entry name" value="26S PROTEASOME REGULATORY SUBUNIT"/>
    <property type="match status" value="1"/>
</dbReference>
<comment type="similarity">
    <text evidence="1">Belongs to the AAA ATPase family.</text>
</comment>
<dbReference type="InterPro" id="IPR050221">
    <property type="entry name" value="26S_Proteasome_ATPase"/>
</dbReference>
<evidence type="ECO:0000256" key="1">
    <source>
        <dbReference type="ARBA" id="ARBA00006914"/>
    </source>
</evidence>
<name>A0ABW9XI70_9BACL</name>
<comment type="caution">
    <text evidence="5">The sequence shown here is derived from an EMBL/GenBank/DDBJ whole genome shotgun (WGS) entry which is preliminary data.</text>
</comment>
<keyword evidence="2" id="KW-0547">Nucleotide-binding</keyword>
<protein>
    <submittedName>
        <fullName evidence="5">AAA family ATPase</fullName>
    </submittedName>
</protein>
<gene>
    <name evidence="5" type="ORF">GT019_00315</name>
</gene>
<keyword evidence="6" id="KW-1185">Reference proteome</keyword>
<dbReference type="Proteomes" id="UP000665561">
    <property type="component" value="Unassembled WGS sequence"/>
</dbReference>
<dbReference type="Gene3D" id="3.40.50.300">
    <property type="entry name" value="P-loop containing nucleotide triphosphate hydrolases"/>
    <property type="match status" value="1"/>
</dbReference>
<evidence type="ECO:0000259" key="4">
    <source>
        <dbReference type="SMART" id="SM00382"/>
    </source>
</evidence>
<dbReference type="InterPro" id="IPR003593">
    <property type="entry name" value="AAA+_ATPase"/>
</dbReference>
<sequence length="632" mass="71606">MTQLFRLSDIEQSILMIAMAPELNIEYARQYADLQDDATRTKPCVELAMQLLRTFRTARMPAQAILDPSAKLMKFRLLRFQESDPSHWLLSKSLYVDSQIVNYLIGIEQLDGRLGAAAYFADRLPDPDTDWLHERHLGRMQKLIRSQLTASGALNRKFMFVFSGEAGSWKRRSAEAVCRELGISLLLGDVAKMLQHPMTFADCLFLLCREAHLHPAALCLLHSDSLFAHPDRHPKEIAAFLDTMDLFPNLTFVLGTRSWPALKSSGNEGLVDVEFELPGPELRRSLWNRLAALVPMEERVDLEAVADKFRFTPGRIQHALNMARNLALWRDPDHARVSMKDLQASCHAQSNHNLGQLADHLTPAGTLHDLILPPDQNKRLQEIIDQVKYRSVVHGEWGFRKKLSRGRGVNILLHGPPGTGKTMAAEAIANELEMDLYRINLAQVVSKYIGETEKNLHAIFQAAEESYAILFFDEADALFGKRTEVKDALDRHANTEIAFLLQKMEEYDGITILATNLFHNMDAAFIRRVQHCIEFPIPNDSQRREIWKAMFPEEAPRRENIDYEFLARQFKMAGGHIKNVVLSAAFLAAKEGRSIGMEHLIPSVKREMDKTGKLTSKEDFGAYYALLGGGEP</sequence>
<dbReference type="InterPro" id="IPR054472">
    <property type="entry name" value="WHD"/>
</dbReference>
<feature type="domain" description="AAA+ ATPase" evidence="4">
    <location>
        <begin position="407"/>
        <end position="539"/>
    </location>
</feature>
<evidence type="ECO:0000313" key="5">
    <source>
        <dbReference type="EMBL" id="NBD22306.1"/>
    </source>
</evidence>
<accession>A0ABW9XI70</accession>
<dbReference type="EMBL" id="JAAAMV010000001">
    <property type="protein sequence ID" value="NBD22306.1"/>
    <property type="molecule type" value="Genomic_DNA"/>
</dbReference>
<dbReference type="InterPro" id="IPR027417">
    <property type="entry name" value="P-loop_NTPase"/>
</dbReference>
<dbReference type="SMART" id="SM00382">
    <property type="entry name" value="AAA"/>
    <property type="match status" value="1"/>
</dbReference>
<keyword evidence="3" id="KW-0067">ATP-binding</keyword>
<dbReference type="SUPFAM" id="SSF52540">
    <property type="entry name" value="P-loop containing nucleoside triphosphate hydrolases"/>
    <property type="match status" value="2"/>
</dbReference>
<dbReference type="CDD" id="cd19481">
    <property type="entry name" value="RecA-like_protease"/>
    <property type="match status" value="1"/>
</dbReference>
<organism evidence="5 6">
    <name type="scientific">Paenibacillus glycinis</name>
    <dbReference type="NCBI Taxonomy" id="2697035"/>
    <lineage>
        <taxon>Bacteria</taxon>
        <taxon>Bacillati</taxon>
        <taxon>Bacillota</taxon>
        <taxon>Bacilli</taxon>
        <taxon>Bacillales</taxon>
        <taxon>Paenibacillaceae</taxon>
        <taxon>Paenibacillus</taxon>
    </lineage>
</organism>
<evidence type="ECO:0000256" key="3">
    <source>
        <dbReference type="ARBA" id="ARBA00022840"/>
    </source>
</evidence>
<evidence type="ECO:0000313" key="6">
    <source>
        <dbReference type="Proteomes" id="UP000665561"/>
    </source>
</evidence>
<dbReference type="InterPro" id="IPR003959">
    <property type="entry name" value="ATPase_AAA_core"/>
</dbReference>
<dbReference type="Pfam" id="PF00004">
    <property type="entry name" value="AAA"/>
    <property type="match status" value="1"/>
</dbReference>
<dbReference type="Pfam" id="PF22977">
    <property type="entry name" value="WHD"/>
    <property type="match status" value="1"/>
</dbReference>
<proteinExistence type="inferred from homology"/>
<evidence type="ECO:0000256" key="2">
    <source>
        <dbReference type="ARBA" id="ARBA00022741"/>
    </source>
</evidence>
<reference evidence="5 6" key="1">
    <citation type="submission" date="2020-01" db="EMBL/GenBank/DDBJ databases">
        <title>Paenibacillus soybeanensis sp. nov. isolated from the nodules of soybean (Glycine max(L.) Merr).</title>
        <authorList>
            <person name="Wang H."/>
        </authorList>
    </citation>
    <scope>NUCLEOTIDE SEQUENCE [LARGE SCALE GENOMIC DNA]</scope>
    <source>
        <strain evidence="5 6">T1</strain>
    </source>
</reference>